<evidence type="ECO:0008006" key="2">
    <source>
        <dbReference type="Google" id="ProtNLM"/>
    </source>
</evidence>
<protein>
    <recommendedName>
        <fullName evidence="2">FAD-binding domain-containing protein</fullName>
    </recommendedName>
</protein>
<proteinExistence type="predicted"/>
<reference evidence="1" key="1">
    <citation type="journal article" date="2014" name="Front. Microbiol.">
        <title>High frequency of phylogenetically diverse reductive dehalogenase-homologous genes in deep subseafloor sedimentary metagenomes.</title>
        <authorList>
            <person name="Kawai M."/>
            <person name="Futagami T."/>
            <person name="Toyoda A."/>
            <person name="Takaki Y."/>
            <person name="Nishi S."/>
            <person name="Hori S."/>
            <person name="Arai W."/>
            <person name="Tsubouchi T."/>
            <person name="Morono Y."/>
            <person name="Uchiyama I."/>
            <person name="Ito T."/>
            <person name="Fujiyama A."/>
            <person name="Inagaki F."/>
            <person name="Takami H."/>
        </authorList>
    </citation>
    <scope>NUCLEOTIDE SEQUENCE</scope>
    <source>
        <strain evidence="1">Expedition CK06-06</strain>
    </source>
</reference>
<feature type="non-terminal residue" evidence="1">
    <location>
        <position position="255"/>
    </location>
</feature>
<dbReference type="PANTHER" id="PTHR42685">
    <property type="entry name" value="GERANYLGERANYL DIPHOSPHATE REDUCTASE"/>
    <property type="match status" value="1"/>
</dbReference>
<dbReference type="PANTHER" id="PTHR42685:SF22">
    <property type="entry name" value="CONDITIONED MEDIUM FACTOR RECEPTOR 1"/>
    <property type="match status" value="1"/>
</dbReference>
<accession>X1DSV5</accession>
<dbReference type="EMBL" id="BART01024009">
    <property type="protein sequence ID" value="GAG99466.1"/>
    <property type="molecule type" value="Genomic_DNA"/>
</dbReference>
<gene>
    <name evidence="1" type="ORF">S01H4_43505</name>
</gene>
<dbReference type="Gene3D" id="3.50.50.60">
    <property type="entry name" value="FAD/NAD(P)-binding domain"/>
    <property type="match status" value="1"/>
</dbReference>
<dbReference type="InterPro" id="IPR036188">
    <property type="entry name" value="FAD/NAD-bd_sf"/>
</dbReference>
<dbReference type="AlphaFoldDB" id="X1DSV5"/>
<evidence type="ECO:0000313" key="1">
    <source>
        <dbReference type="EMBL" id="GAG99466.1"/>
    </source>
</evidence>
<name>X1DSV5_9ZZZZ</name>
<dbReference type="InterPro" id="IPR050407">
    <property type="entry name" value="Geranylgeranyl_reductase"/>
</dbReference>
<dbReference type="SUPFAM" id="SSF51905">
    <property type="entry name" value="FAD/NAD(P)-binding domain"/>
    <property type="match status" value="1"/>
</dbReference>
<sequence length="255" mass="28994">MALVIDREKFDKELSQGLEVECGIRLLEIEEEQDKGSRYRLKTNQGDIWADIVMGADGPRSRVKKFIDSKGNNSNGCDGSDGPGPGETNFYKGVQYRIKLEDLEGEVFSREMTRVYMREGIPFFVWIIPEGDGIIRLGVIAENRRRELERVIEEEGIKGEIIDRLAGIIPLGLCQSVYKKVVVVGDAARQVKPLTGGGIYYGMKAAEILVECIQEGMLAEYDKRWKSKFGREIKFGLWARKVYERLNKGEYELEN</sequence>
<organism evidence="1">
    <name type="scientific">marine sediment metagenome</name>
    <dbReference type="NCBI Taxonomy" id="412755"/>
    <lineage>
        <taxon>unclassified sequences</taxon>
        <taxon>metagenomes</taxon>
        <taxon>ecological metagenomes</taxon>
    </lineage>
</organism>
<comment type="caution">
    <text evidence="1">The sequence shown here is derived from an EMBL/GenBank/DDBJ whole genome shotgun (WGS) entry which is preliminary data.</text>
</comment>